<reference evidence="1" key="1">
    <citation type="submission" date="2022-06" db="EMBL/GenBank/DDBJ databases">
        <title>Uncovering the hologenomic basis of an extraordinary plant invasion.</title>
        <authorList>
            <person name="Bieker V.C."/>
            <person name="Martin M.D."/>
            <person name="Gilbert T."/>
            <person name="Hodgins K."/>
            <person name="Battlay P."/>
            <person name="Petersen B."/>
            <person name="Wilson J."/>
        </authorList>
    </citation>
    <scope>NUCLEOTIDE SEQUENCE</scope>
    <source>
        <strain evidence="1">AA19_3_7</strain>
        <tissue evidence="1">Leaf</tissue>
    </source>
</reference>
<protein>
    <submittedName>
        <fullName evidence="1">Uncharacterized protein</fullName>
    </submittedName>
</protein>
<accession>A0AAD5GQX1</accession>
<proteinExistence type="predicted"/>
<dbReference type="Proteomes" id="UP001206925">
    <property type="component" value="Unassembled WGS sequence"/>
</dbReference>
<comment type="caution">
    <text evidence="1">The sequence shown here is derived from an EMBL/GenBank/DDBJ whole genome shotgun (WGS) entry which is preliminary data.</text>
</comment>
<sequence>MFLVHGNSRDGRRLSVLPFELEQIIEARLLGLS</sequence>
<organism evidence="1 2">
    <name type="scientific">Ambrosia artemisiifolia</name>
    <name type="common">Common ragweed</name>
    <dbReference type="NCBI Taxonomy" id="4212"/>
    <lineage>
        <taxon>Eukaryota</taxon>
        <taxon>Viridiplantae</taxon>
        <taxon>Streptophyta</taxon>
        <taxon>Embryophyta</taxon>
        <taxon>Tracheophyta</taxon>
        <taxon>Spermatophyta</taxon>
        <taxon>Magnoliopsida</taxon>
        <taxon>eudicotyledons</taxon>
        <taxon>Gunneridae</taxon>
        <taxon>Pentapetalae</taxon>
        <taxon>asterids</taxon>
        <taxon>campanulids</taxon>
        <taxon>Asterales</taxon>
        <taxon>Asteraceae</taxon>
        <taxon>Asteroideae</taxon>
        <taxon>Heliantheae alliance</taxon>
        <taxon>Heliantheae</taxon>
        <taxon>Ambrosia</taxon>
    </lineage>
</organism>
<dbReference type="AlphaFoldDB" id="A0AAD5GQX1"/>
<keyword evidence="2" id="KW-1185">Reference proteome</keyword>
<evidence type="ECO:0000313" key="2">
    <source>
        <dbReference type="Proteomes" id="UP001206925"/>
    </source>
</evidence>
<dbReference type="EMBL" id="JAMZMK010005766">
    <property type="protein sequence ID" value="KAI7752022.1"/>
    <property type="molecule type" value="Genomic_DNA"/>
</dbReference>
<evidence type="ECO:0000313" key="1">
    <source>
        <dbReference type="EMBL" id="KAI7752022.1"/>
    </source>
</evidence>
<gene>
    <name evidence="1" type="ORF">M8C21_009203</name>
</gene>
<name>A0AAD5GQX1_AMBAR</name>